<evidence type="ECO:0000313" key="3">
    <source>
        <dbReference type="EMBL" id="CAG8487203.1"/>
    </source>
</evidence>
<reference evidence="3" key="1">
    <citation type="submission" date="2021-06" db="EMBL/GenBank/DDBJ databases">
        <authorList>
            <person name="Kallberg Y."/>
            <person name="Tangrot J."/>
            <person name="Rosling A."/>
        </authorList>
    </citation>
    <scope>NUCLEOTIDE SEQUENCE</scope>
    <source>
        <strain evidence="3">AZ414A</strain>
    </source>
</reference>
<feature type="compositionally biased region" description="Basic and acidic residues" evidence="1">
    <location>
        <begin position="504"/>
        <end position="550"/>
    </location>
</feature>
<gene>
    <name evidence="3" type="ORF">DEBURN_LOCUS3977</name>
</gene>
<feature type="compositionally biased region" description="Basic and acidic residues" evidence="1">
    <location>
        <begin position="574"/>
        <end position="610"/>
    </location>
</feature>
<feature type="compositionally biased region" description="Basic and acidic residues" evidence="1">
    <location>
        <begin position="620"/>
        <end position="630"/>
    </location>
</feature>
<feature type="compositionally biased region" description="Basic and acidic residues" evidence="1">
    <location>
        <begin position="95"/>
        <end position="116"/>
    </location>
</feature>
<dbReference type="Gene3D" id="2.20.70.10">
    <property type="match status" value="1"/>
</dbReference>
<dbReference type="InterPro" id="IPR036020">
    <property type="entry name" value="WW_dom_sf"/>
</dbReference>
<comment type="caution">
    <text evidence="3">The sequence shown here is derived from an EMBL/GenBank/DDBJ whole genome shotgun (WGS) entry which is preliminary data.</text>
</comment>
<evidence type="ECO:0000256" key="1">
    <source>
        <dbReference type="SAM" id="MobiDB-lite"/>
    </source>
</evidence>
<feature type="compositionally biased region" description="Basic and acidic residues" evidence="1">
    <location>
        <begin position="276"/>
        <end position="288"/>
    </location>
</feature>
<dbReference type="InterPro" id="IPR001202">
    <property type="entry name" value="WW_dom"/>
</dbReference>
<dbReference type="SUPFAM" id="SSF51045">
    <property type="entry name" value="WW domain"/>
    <property type="match status" value="1"/>
</dbReference>
<dbReference type="Pfam" id="PF00397">
    <property type="entry name" value="WW"/>
    <property type="match status" value="1"/>
</dbReference>
<dbReference type="Proteomes" id="UP000789706">
    <property type="component" value="Unassembled WGS sequence"/>
</dbReference>
<feature type="region of interest" description="Disordered" evidence="1">
    <location>
        <begin position="1088"/>
        <end position="1127"/>
    </location>
</feature>
<feature type="region of interest" description="Disordered" evidence="1">
    <location>
        <begin position="872"/>
        <end position="990"/>
    </location>
</feature>
<feature type="compositionally biased region" description="Basic and acidic residues" evidence="1">
    <location>
        <begin position="756"/>
        <end position="768"/>
    </location>
</feature>
<evidence type="ECO:0000313" key="4">
    <source>
        <dbReference type="Proteomes" id="UP000789706"/>
    </source>
</evidence>
<feature type="compositionally biased region" description="Basic and acidic residues" evidence="1">
    <location>
        <begin position="666"/>
        <end position="748"/>
    </location>
</feature>
<evidence type="ECO:0000259" key="2">
    <source>
        <dbReference type="PROSITE" id="PS50020"/>
    </source>
</evidence>
<dbReference type="PROSITE" id="PS01159">
    <property type="entry name" value="WW_DOMAIN_1"/>
    <property type="match status" value="1"/>
</dbReference>
<organism evidence="3 4">
    <name type="scientific">Diversispora eburnea</name>
    <dbReference type="NCBI Taxonomy" id="1213867"/>
    <lineage>
        <taxon>Eukaryota</taxon>
        <taxon>Fungi</taxon>
        <taxon>Fungi incertae sedis</taxon>
        <taxon>Mucoromycota</taxon>
        <taxon>Glomeromycotina</taxon>
        <taxon>Glomeromycetes</taxon>
        <taxon>Diversisporales</taxon>
        <taxon>Diversisporaceae</taxon>
        <taxon>Diversispora</taxon>
    </lineage>
</organism>
<feature type="compositionally biased region" description="Polar residues" evidence="1">
    <location>
        <begin position="927"/>
        <end position="937"/>
    </location>
</feature>
<feature type="compositionally biased region" description="Basic and acidic residues" evidence="1">
    <location>
        <begin position="74"/>
        <end position="86"/>
    </location>
</feature>
<feature type="compositionally biased region" description="Basic and acidic residues" evidence="1">
    <location>
        <begin position="881"/>
        <end position="894"/>
    </location>
</feature>
<feature type="domain" description="WW" evidence="2">
    <location>
        <begin position="820"/>
        <end position="850"/>
    </location>
</feature>
<feature type="compositionally biased region" description="Basic and acidic residues" evidence="1">
    <location>
        <begin position="295"/>
        <end position="305"/>
    </location>
</feature>
<protein>
    <submittedName>
        <fullName evidence="3">8956_t:CDS:1</fullName>
    </submittedName>
</protein>
<dbReference type="PROSITE" id="PS50020">
    <property type="entry name" value="WW_DOMAIN_2"/>
    <property type="match status" value="1"/>
</dbReference>
<keyword evidence="4" id="KW-1185">Reference proteome</keyword>
<name>A0A9N8WIY4_9GLOM</name>
<feature type="region of interest" description="Disordered" evidence="1">
    <location>
        <begin position="652"/>
        <end position="801"/>
    </location>
</feature>
<dbReference type="CDD" id="cd00201">
    <property type="entry name" value="WW"/>
    <property type="match status" value="1"/>
</dbReference>
<feature type="compositionally biased region" description="Basic and acidic residues" evidence="1">
    <location>
        <begin position="402"/>
        <end position="496"/>
    </location>
</feature>
<feature type="compositionally biased region" description="Polar residues" evidence="1">
    <location>
        <begin position="944"/>
        <end position="960"/>
    </location>
</feature>
<feature type="region of interest" description="Disordered" evidence="1">
    <location>
        <begin position="230"/>
        <end position="305"/>
    </location>
</feature>
<feature type="region of interest" description="Disordered" evidence="1">
    <location>
        <begin position="1"/>
        <end position="128"/>
    </location>
</feature>
<feature type="region of interest" description="Disordered" evidence="1">
    <location>
        <begin position="322"/>
        <end position="630"/>
    </location>
</feature>
<feature type="region of interest" description="Disordered" evidence="1">
    <location>
        <begin position="1035"/>
        <end position="1054"/>
    </location>
</feature>
<dbReference type="SMART" id="SM00456">
    <property type="entry name" value="WW"/>
    <property type="match status" value="1"/>
</dbReference>
<dbReference type="EMBL" id="CAJVPK010000276">
    <property type="protein sequence ID" value="CAG8487203.1"/>
    <property type="molecule type" value="Genomic_DNA"/>
</dbReference>
<feature type="compositionally biased region" description="Polar residues" evidence="1">
    <location>
        <begin position="363"/>
        <end position="387"/>
    </location>
</feature>
<proteinExistence type="predicted"/>
<dbReference type="OrthoDB" id="2390149at2759"/>
<feature type="compositionally biased region" description="Basic and acidic residues" evidence="1">
    <location>
        <begin position="247"/>
        <end position="269"/>
    </location>
</feature>
<sequence length="1376" mass="160533">MPADRAMSRNQPPKQQRKKRIQIADQNPQPQQPRQSVFERLGTKNSGTALIPRPAKTKKEIKDISSNNGNKVRRVSDSRQAERELSEGELTQDTGKAKDRQSAEVRPKLEGKDSKNMSEFINSENLDTENLKESVNNISKEMKIQDQDVHDGFEGAGNVELQKLRSTSFSDTATLPATNEHYEESEDAAKEDVVSILADDDFILPSDYEDYQEYQENYFLSDLGQVTKNNESNREHLTRTDTQQNDLIHDRDKNRDKELTRIRENDLNKDASSFRNSERDRSFDRANREVPMIQPHKDDRRRIREVRERQREERYNRAIASERRERERQERYNQSIIEDKSHLEIPRRDRLTLDHERGRGSHGSHTPTADTSSNSTIRGGVSRSPSISDREKTVKSQNHPNENSKREDTLKDRPLENPREREYNSVSRQRDELSKARDSPRDREQKSHEDTKDKETSSKIYERDPTAIRKVDEKEPTFRRLDERPYTANRRPDEYRPAPPAPERIIRDLNRDRDKDSHYQREASERLRPSSIRPKEPLNDPSYQDRDSRQRNAQPIAIASEQRGDALSSNQRPPDYRIRDKERDIRQRDEFQSKEAIRVGRDERPLHERTSVLPDFYRPSSEHHIRDPDRRPIREFERDYRERDIRSEIPGIDRYRTEYNQGRPDNAIERHPRELEQRQSWDERENREKDYRGPGTFIDKDLIDHRRDRDRERTRDGEFRSRSNSADSHKQSYDRHHDPERRMSRNLEIEQMNRTNKLESVRRSDTERNPSSAGEKQRDANREFSQEIRTRDEKSINIHDRQLKESNTDLILPKEDDIPPYPWKKCISSKNKVYYFNAETRESRWTFPNEDNGKKSNVDIGNVRQIMTEQTESGINTDFESLNKDDNDGADTPRKKPRLNAEDESTERSLSDDRKDTNNERILDIVEQNTTNNTSNRDLPLRTRSGTLSNVATSPTTKSQPPYPDGPQFLPTMRSPSSQFNDRRYSSDYDLSSGTIRRGISYSGSQLQSPSSSLRANAIPFNRVMPEFYDRNDFRHDDFNSPSRGPSGIVDPRNMNMIPQVASQLSANNRPSRSSMFVSNHSYGIEQSSVPVPGIRRMSSAGRGGGNSGGSFQLSQYRRRSSFEEDRNPYNEASMDLLTDDGGNGQLIQNSDEILAPIDIGLNSSESDEEAWRTEDELIDYRLSDIELESLFCHRSVPQSPVSKTLTDDEIIRHQISPVWNHITSSVAGDELFQQFEQIMNSNNNSRKRKREMKTVNSRKEFEQRRALYGGRRMFRHLPKTTYPDYFVYPKLSPEMPDELIQLCIDIYQCHSENPTETTIPIDDEIVVLEVDSKNNTENELNQFTNNGSIGRIDDVVDDPVEEIPMVEDEKVDEII</sequence>
<accession>A0A9N8WIY4</accession>
<feature type="compositionally biased region" description="Basic and acidic residues" evidence="1">
    <location>
        <begin position="775"/>
        <end position="801"/>
    </location>
</feature>
<feature type="compositionally biased region" description="Polar residues" evidence="1">
    <location>
        <begin position="24"/>
        <end position="35"/>
    </location>
</feature>
<feature type="compositionally biased region" description="Basic and acidic residues" evidence="1">
    <location>
        <begin position="322"/>
        <end position="359"/>
    </location>
</feature>
<feature type="compositionally biased region" description="Basic and acidic residues" evidence="1">
    <location>
        <begin position="906"/>
        <end position="924"/>
    </location>
</feature>